<dbReference type="Proteomes" id="UP000813462">
    <property type="component" value="Unassembled WGS sequence"/>
</dbReference>
<reference evidence="2" key="1">
    <citation type="journal article" date="2021" name="Front. Plant Sci.">
        <title>Chromosome-Scale Genome Assembly for Chinese Sour Jujube and Insights Into Its Genome Evolution and Domestication Signature.</title>
        <authorList>
            <person name="Shen L.-Y."/>
            <person name="Luo H."/>
            <person name="Wang X.-L."/>
            <person name="Wang X.-M."/>
            <person name="Qiu X.-J."/>
            <person name="Liu H."/>
            <person name="Zhou S.-S."/>
            <person name="Jia K.-H."/>
            <person name="Nie S."/>
            <person name="Bao Y.-T."/>
            <person name="Zhang R.-G."/>
            <person name="Yun Q.-Z."/>
            <person name="Chai Y.-H."/>
            <person name="Lu J.-Y."/>
            <person name="Li Y."/>
            <person name="Zhao S.-W."/>
            <person name="Mao J.-F."/>
            <person name="Jia S.-G."/>
            <person name="Mao Y.-M."/>
        </authorList>
    </citation>
    <scope>NUCLEOTIDE SEQUENCE</scope>
    <source>
        <strain evidence="2">AT0</strain>
        <tissue evidence="2">Leaf</tissue>
    </source>
</reference>
<keyword evidence="1" id="KW-0472">Membrane</keyword>
<dbReference type="EMBL" id="JAEACU010000008">
    <property type="protein sequence ID" value="KAH7519340.1"/>
    <property type="molecule type" value="Genomic_DNA"/>
</dbReference>
<evidence type="ECO:0000313" key="3">
    <source>
        <dbReference type="Proteomes" id="UP000813462"/>
    </source>
</evidence>
<proteinExistence type="predicted"/>
<dbReference type="AlphaFoldDB" id="A0A978UWH4"/>
<accession>A0A978UWH4</accession>
<comment type="caution">
    <text evidence="2">The sequence shown here is derived from an EMBL/GenBank/DDBJ whole genome shotgun (WGS) entry which is preliminary data.</text>
</comment>
<feature type="transmembrane region" description="Helical" evidence="1">
    <location>
        <begin position="7"/>
        <end position="24"/>
    </location>
</feature>
<keyword evidence="1" id="KW-1133">Transmembrane helix</keyword>
<gene>
    <name evidence="2" type="ORF">FEM48_Zijuj08G0025800</name>
</gene>
<evidence type="ECO:0000313" key="2">
    <source>
        <dbReference type="EMBL" id="KAH7519340.1"/>
    </source>
</evidence>
<name>A0A978UWH4_ZIZJJ</name>
<organism evidence="2 3">
    <name type="scientific">Ziziphus jujuba var. spinosa</name>
    <dbReference type="NCBI Taxonomy" id="714518"/>
    <lineage>
        <taxon>Eukaryota</taxon>
        <taxon>Viridiplantae</taxon>
        <taxon>Streptophyta</taxon>
        <taxon>Embryophyta</taxon>
        <taxon>Tracheophyta</taxon>
        <taxon>Spermatophyta</taxon>
        <taxon>Magnoliopsida</taxon>
        <taxon>eudicotyledons</taxon>
        <taxon>Gunneridae</taxon>
        <taxon>Pentapetalae</taxon>
        <taxon>rosids</taxon>
        <taxon>fabids</taxon>
        <taxon>Rosales</taxon>
        <taxon>Rhamnaceae</taxon>
        <taxon>Paliureae</taxon>
        <taxon>Ziziphus</taxon>
    </lineage>
</organism>
<keyword evidence="1" id="KW-0812">Transmembrane</keyword>
<evidence type="ECO:0000256" key="1">
    <source>
        <dbReference type="SAM" id="Phobius"/>
    </source>
</evidence>
<sequence length="70" mass="8025">MREVRGSIPRISMFLFFPLSSSAAGSSPSWYLAAFLLPFFFFFFFFWASAPYSSIQVQVFICKGGSRDFK</sequence>
<protein>
    <submittedName>
        <fullName evidence="2">Uncharacterized protein</fullName>
    </submittedName>
</protein>